<dbReference type="Proteomes" id="UP000664167">
    <property type="component" value="Unassembled WGS sequence"/>
</dbReference>
<feature type="region of interest" description="Disordered" evidence="1">
    <location>
        <begin position="90"/>
        <end position="129"/>
    </location>
</feature>
<protein>
    <submittedName>
        <fullName evidence="3">Uncharacterized protein</fullName>
    </submittedName>
</protein>
<keyword evidence="2" id="KW-0472">Membrane</keyword>
<name>A0A939FBI8_9ACTN</name>
<gene>
    <name evidence="3" type="ORF">J0695_19620</name>
</gene>
<feature type="compositionally biased region" description="Low complexity" evidence="1">
    <location>
        <begin position="160"/>
        <end position="182"/>
    </location>
</feature>
<feature type="compositionally biased region" description="Low complexity" evidence="1">
    <location>
        <begin position="190"/>
        <end position="219"/>
    </location>
</feature>
<keyword evidence="2" id="KW-1133">Transmembrane helix</keyword>
<sequence length="225" mass="21497">MTVQRDGLGREAAEAPAEDPADKVTAGGAGAVVGESPDGRPVFVDASGRRGRKIRRLGWLAGVVCACYAVMLVVTVLGGNSSAPWLLIPGPSDDGKKAADTVRVPPGADASKGAAAAPGSRTFGATGVPGVTGTPGATVTGTAGASPAVSGSAAPHATAVVKPGPSVAGSPGVVGPLPGDSPSSPPSPAASPSAPSSPEASPSGTVSAPPADTPSPAAARRTHRR</sequence>
<accession>A0A939FBI8</accession>
<feature type="compositionally biased region" description="Low complexity" evidence="1">
    <location>
        <begin position="105"/>
        <end position="129"/>
    </location>
</feature>
<reference evidence="3" key="1">
    <citation type="submission" date="2021-03" db="EMBL/GenBank/DDBJ databases">
        <title>Streptomyces poriferae sp. nov., a novel marine sponge-derived Actinobacteria species with anti-MRSA activity.</title>
        <authorList>
            <person name="Sandoval-Powers M."/>
            <person name="Kralova S."/>
            <person name="Nguyen G.-S."/>
            <person name="Fawwal D."/>
            <person name="Degnes K."/>
            <person name="Klinkenberg G."/>
            <person name="Sletta H."/>
            <person name="Wentzel A."/>
            <person name="Liles M.R."/>
        </authorList>
    </citation>
    <scope>NUCLEOTIDE SEQUENCE</scope>
    <source>
        <strain evidence="3">DSM 41794</strain>
    </source>
</reference>
<organism evidence="3 4">
    <name type="scientific">Streptomyces beijiangensis</name>
    <dbReference type="NCBI Taxonomy" id="163361"/>
    <lineage>
        <taxon>Bacteria</taxon>
        <taxon>Bacillati</taxon>
        <taxon>Actinomycetota</taxon>
        <taxon>Actinomycetes</taxon>
        <taxon>Kitasatosporales</taxon>
        <taxon>Streptomycetaceae</taxon>
        <taxon>Streptomyces</taxon>
    </lineage>
</organism>
<dbReference type="AlphaFoldDB" id="A0A939FBI8"/>
<keyword evidence="2" id="KW-0812">Transmembrane</keyword>
<feature type="region of interest" description="Disordered" evidence="1">
    <location>
        <begin position="1"/>
        <end position="38"/>
    </location>
</feature>
<comment type="caution">
    <text evidence="3">The sequence shown here is derived from an EMBL/GenBank/DDBJ whole genome shotgun (WGS) entry which is preliminary data.</text>
</comment>
<proteinExistence type="predicted"/>
<feature type="transmembrane region" description="Helical" evidence="2">
    <location>
        <begin position="57"/>
        <end position="79"/>
    </location>
</feature>
<evidence type="ECO:0000256" key="1">
    <source>
        <dbReference type="SAM" id="MobiDB-lite"/>
    </source>
</evidence>
<feature type="region of interest" description="Disordered" evidence="1">
    <location>
        <begin position="160"/>
        <end position="225"/>
    </location>
</feature>
<evidence type="ECO:0000313" key="3">
    <source>
        <dbReference type="EMBL" id="MBO0513990.1"/>
    </source>
</evidence>
<dbReference type="EMBL" id="JAFLRJ010000177">
    <property type="protein sequence ID" value="MBO0513990.1"/>
    <property type="molecule type" value="Genomic_DNA"/>
</dbReference>
<evidence type="ECO:0000313" key="4">
    <source>
        <dbReference type="Proteomes" id="UP000664167"/>
    </source>
</evidence>
<evidence type="ECO:0000256" key="2">
    <source>
        <dbReference type="SAM" id="Phobius"/>
    </source>
</evidence>
<dbReference type="RefSeq" id="WP_206963402.1">
    <property type="nucleotide sequence ID" value="NZ_JAFLRJ010000177.1"/>
</dbReference>
<keyword evidence="4" id="KW-1185">Reference proteome</keyword>